<keyword evidence="4" id="KW-1185">Reference proteome</keyword>
<dbReference type="CDD" id="cd05356">
    <property type="entry name" value="17beta-HSD1_like_SDR_c"/>
    <property type="match status" value="1"/>
</dbReference>
<keyword evidence="3" id="KW-1133">Transmembrane helix</keyword>
<dbReference type="PIRSF" id="PIRSF000126">
    <property type="entry name" value="11-beta-HSD1"/>
    <property type="match status" value="1"/>
</dbReference>
<dbReference type="InterPro" id="IPR051019">
    <property type="entry name" value="VLCFA-Steroid_DH"/>
</dbReference>
<proteinExistence type="inferred from homology"/>
<dbReference type="PANTHER" id="PTHR43899">
    <property type="entry name" value="RH59310P"/>
    <property type="match status" value="1"/>
</dbReference>
<dbReference type="SUPFAM" id="SSF51735">
    <property type="entry name" value="NAD(P)-binding Rossmann-fold domains"/>
    <property type="match status" value="1"/>
</dbReference>
<accession>A0A914XBL8</accession>
<dbReference type="Pfam" id="PF00106">
    <property type="entry name" value="adh_short"/>
    <property type="match status" value="1"/>
</dbReference>
<dbReference type="GO" id="GO:0016491">
    <property type="term" value="F:oxidoreductase activity"/>
    <property type="evidence" value="ECO:0007669"/>
    <property type="project" value="UniProtKB-KW"/>
</dbReference>
<comment type="similarity">
    <text evidence="1">Belongs to the short-chain dehydrogenases/reductases (SDR) family.</text>
</comment>
<keyword evidence="2" id="KW-0560">Oxidoreductase</keyword>
<dbReference type="GO" id="GO:0005783">
    <property type="term" value="C:endoplasmic reticulum"/>
    <property type="evidence" value="ECO:0007669"/>
    <property type="project" value="TreeGrafter"/>
</dbReference>
<keyword evidence="3" id="KW-0812">Transmembrane</keyword>
<evidence type="ECO:0000256" key="3">
    <source>
        <dbReference type="SAM" id="Phobius"/>
    </source>
</evidence>
<name>A0A914XBL8_9BILA</name>
<dbReference type="Gene3D" id="3.40.50.720">
    <property type="entry name" value="NAD(P)-binding Rossmann-like Domain"/>
    <property type="match status" value="1"/>
</dbReference>
<evidence type="ECO:0000313" key="5">
    <source>
        <dbReference type="WBParaSite" id="PSAMB.scaffold7690size7265.g30417.t1"/>
    </source>
</evidence>
<evidence type="ECO:0000256" key="2">
    <source>
        <dbReference type="ARBA" id="ARBA00023002"/>
    </source>
</evidence>
<reference evidence="5" key="1">
    <citation type="submission" date="2022-11" db="UniProtKB">
        <authorList>
            <consortium name="WormBaseParasite"/>
        </authorList>
    </citation>
    <scope>IDENTIFICATION</scope>
</reference>
<keyword evidence="3" id="KW-0472">Membrane</keyword>
<dbReference type="WBParaSite" id="PSAMB.scaffold7690size7265.g30417.t1">
    <property type="protein sequence ID" value="PSAMB.scaffold7690size7265.g30417.t1"/>
    <property type="gene ID" value="PSAMB.scaffold7690size7265.g30417"/>
</dbReference>
<dbReference type="AlphaFoldDB" id="A0A914XBL8"/>
<dbReference type="PANTHER" id="PTHR43899:SF13">
    <property type="entry name" value="RH59310P"/>
    <property type="match status" value="1"/>
</dbReference>
<dbReference type="InterPro" id="IPR036291">
    <property type="entry name" value="NAD(P)-bd_dom_sf"/>
</dbReference>
<feature type="transmembrane region" description="Helical" evidence="3">
    <location>
        <begin position="20"/>
        <end position="42"/>
    </location>
</feature>
<evidence type="ECO:0000313" key="4">
    <source>
        <dbReference type="Proteomes" id="UP000887566"/>
    </source>
</evidence>
<sequence>MWAVAFQAILWIVQIYVSYRLVRTIFALLWGIFVYFIAPVFYKPNLAKYKGRWTVITGGTDGIGKAYTLELAKRGLEKFILIGRNETKLRDIAVLLETRYKARVKTFVFDFECDDYAKLREYLRPVDIGFVLNSVGVGPSTLERFGDKPEVDRMVLKVNAIGVSEFMIAVLPPMREHGGGQIVNLGSSQGYRVVPLMGPYCTSKSVVAFLSEAIDREQDNIRVQCLTPALVATNMTHYKEGSMFVVTPDHFATAAVNTIGLDTVTTGCFNHEFQMLLRHLFPWTLLKHLITPIYSRHKRRLIALHEKESRTTHRA</sequence>
<dbReference type="InterPro" id="IPR002347">
    <property type="entry name" value="SDR_fam"/>
</dbReference>
<organism evidence="4 5">
    <name type="scientific">Plectus sambesii</name>
    <dbReference type="NCBI Taxonomy" id="2011161"/>
    <lineage>
        <taxon>Eukaryota</taxon>
        <taxon>Metazoa</taxon>
        <taxon>Ecdysozoa</taxon>
        <taxon>Nematoda</taxon>
        <taxon>Chromadorea</taxon>
        <taxon>Plectida</taxon>
        <taxon>Plectina</taxon>
        <taxon>Plectoidea</taxon>
        <taxon>Plectidae</taxon>
        <taxon>Plectus</taxon>
    </lineage>
</organism>
<dbReference type="Proteomes" id="UP000887566">
    <property type="component" value="Unplaced"/>
</dbReference>
<dbReference type="PRINTS" id="PR00081">
    <property type="entry name" value="GDHRDH"/>
</dbReference>
<evidence type="ECO:0000256" key="1">
    <source>
        <dbReference type="ARBA" id="ARBA00006484"/>
    </source>
</evidence>
<protein>
    <submittedName>
        <fullName evidence="5">Uncharacterized protein</fullName>
    </submittedName>
</protein>